<dbReference type="AlphaFoldDB" id="A0A5D0MKJ0"/>
<protein>
    <submittedName>
        <fullName evidence="1">Phosphonate C-P lyase system protein PhnH</fullName>
    </submittedName>
</protein>
<dbReference type="GO" id="GO:0016829">
    <property type="term" value="F:lyase activity"/>
    <property type="evidence" value="ECO:0007669"/>
    <property type="project" value="UniProtKB-KW"/>
</dbReference>
<dbReference type="EMBL" id="VSIV01000364">
    <property type="protein sequence ID" value="TYB32425.1"/>
    <property type="molecule type" value="Genomic_DNA"/>
</dbReference>
<reference evidence="1 2" key="1">
    <citation type="submission" date="2019-08" db="EMBL/GenBank/DDBJ databases">
        <title>Genomic characterization of a novel candidate phylum (ARYD3) from a high temperature, high salinity tertiary oil reservoir in north central Oklahoma, USA.</title>
        <authorList>
            <person name="Youssef N.H."/>
            <person name="Yadav A."/>
            <person name="Elshahed M.S."/>
        </authorList>
    </citation>
    <scope>NUCLEOTIDE SEQUENCE [LARGE SCALE GENOMIC DNA]</scope>
    <source>
        <strain evidence="1">ARYD1</strain>
    </source>
</reference>
<dbReference type="RefSeq" id="WP_303702067.1">
    <property type="nucleotide sequence ID" value="NZ_VSIV01000364.1"/>
</dbReference>
<comment type="caution">
    <text evidence="1">The sequence shown here is derived from an EMBL/GenBank/DDBJ whole genome shotgun (WGS) entry which is preliminary data.</text>
</comment>
<gene>
    <name evidence="1" type="ORF">FXF49_11600</name>
</gene>
<sequence>MTDYSFNKINRENFRAMVNALSRPGSKECIIPVSGSCLLGIASSLLFSEVSYYYEGEEDFSFINTVTNTKYAPVSEADYIFYDYIDKNALKYAKKGTFKEPDFSASIFYKCDSFEGMDIELSGPGIKNHCQTSLPVNDDFIATLTEKNSVLPMGVEVFFISDSCEIMALSRTTNIEVI</sequence>
<dbReference type="Gene3D" id="3.40.50.11310">
    <property type="entry name" value="Bacterial phosphonate metabolism protein PhnH"/>
    <property type="match status" value="1"/>
</dbReference>
<evidence type="ECO:0000313" key="2">
    <source>
        <dbReference type="Proteomes" id="UP000323337"/>
    </source>
</evidence>
<dbReference type="GO" id="GO:0019634">
    <property type="term" value="P:organic phosphonate metabolic process"/>
    <property type="evidence" value="ECO:0007669"/>
    <property type="project" value="InterPro"/>
</dbReference>
<evidence type="ECO:0000313" key="1">
    <source>
        <dbReference type="EMBL" id="TYB32425.1"/>
    </source>
</evidence>
<organism evidence="1 2">
    <name type="scientific">Flexistipes sinusarabici</name>
    <dbReference type="NCBI Taxonomy" id="2352"/>
    <lineage>
        <taxon>Bacteria</taxon>
        <taxon>Pseudomonadati</taxon>
        <taxon>Deferribacterota</taxon>
        <taxon>Deferribacteres</taxon>
        <taxon>Deferribacterales</taxon>
        <taxon>Flexistipitaceae</taxon>
        <taxon>Flexistipes</taxon>
    </lineage>
</organism>
<proteinExistence type="predicted"/>
<dbReference type="Pfam" id="PF05845">
    <property type="entry name" value="PhnH"/>
    <property type="match status" value="1"/>
</dbReference>
<dbReference type="InterPro" id="IPR038058">
    <property type="entry name" value="PhnH-like_sp"/>
</dbReference>
<dbReference type="SUPFAM" id="SSF159709">
    <property type="entry name" value="PhnH-like"/>
    <property type="match status" value="1"/>
</dbReference>
<name>A0A5D0MKJ0_FLESI</name>
<dbReference type="InterPro" id="IPR008772">
    <property type="entry name" value="Phosphonate_metab_PhnH"/>
</dbReference>
<accession>A0A5D0MKJ0</accession>
<keyword evidence="1" id="KW-0456">Lyase</keyword>
<dbReference type="Proteomes" id="UP000323337">
    <property type="component" value="Unassembled WGS sequence"/>
</dbReference>